<organism evidence="10 11">
    <name type="scientific">Candidatus Muproteobacteria bacterium RBG_16_65_34</name>
    <dbReference type="NCBI Taxonomy" id="1817760"/>
    <lineage>
        <taxon>Bacteria</taxon>
        <taxon>Pseudomonadati</taxon>
        <taxon>Pseudomonadota</taxon>
        <taxon>Candidatus Muproteobacteria</taxon>
    </lineage>
</organism>
<evidence type="ECO:0000256" key="7">
    <source>
        <dbReference type="PROSITE-ProRule" id="PRU00182"/>
    </source>
</evidence>
<dbReference type="Proteomes" id="UP000178885">
    <property type="component" value="Unassembled WGS sequence"/>
</dbReference>
<dbReference type="Pfam" id="PF01479">
    <property type="entry name" value="S4"/>
    <property type="match status" value="1"/>
</dbReference>
<dbReference type="GO" id="GO:0160140">
    <property type="term" value="F:23S rRNA pseudouridine(1911/1915/1917) synthase activity"/>
    <property type="evidence" value="ECO:0007669"/>
    <property type="project" value="UniProtKB-EC"/>
</dbReference>
<sequence length="321" mass="35526">MSDPTPPIRSIRIPEDHAGQRLDVALARLFPEVTRSQLQQWIEDGRVRFDGRAPRKRDKVAGGELVEIRIPPPKETDWLPQPIALDIVYEDDELLVVNKPPGLVVHPGAGNPEGTLLNALLHHAPQLARLPRAGIVHRLDKDTSGLLVVAKTERARQSFTAQLQDKTMGREYVAIVNGVLVAGGTIEAPIGRHQRDRTRMAVTTRGKEAVSHYRVLKKYRAHTLVQVRLESGRTHQIRVHMAHLHHPVAGDPTYGGRLLLPKGAGGKLIETLRGFKRQALHAVKLTLIHPASGEQMQWTASVPRDMSELMEVLAADAKAAE</sequence>
<dbReference type="InterPro" id="IPR020103">
    <property type="entry name" value="PsdUridine_synth_cat_dom_sf"/>
</dbReference>
<dbReference type="InterPro" id="IPR002942">
    <property type="entry name" value="S4_RNA-bd"/>
</dbReference>
<comment type="caution">
    <text evidence="10">The sequence shown here is derived from an EMBL/GenBank/DDBJ whole genome shotgun (WGS) entry which is preliminary data.</text>
</comment>
<evidence type="ECO:0000256" key="1">
    <source>
        <dbReference type="ARBA" id="ARBA00010876"/>
    </source>
</evidence>
<evidence type="ECO:0000256" key="3">
    <source>
        <dbReference type="ARBA" id="ARBA00023235"/>
    </source>
</evidence>
<dbReference type="GO" id="GO:0003723">
    <property type="term" value="F:RNA binding"/>
    <property type="evidence" value="ECO:0007669"/>
    <property type="project" value="UniProtKB-KW"/>
</dbReference>
<evidence type="ECO:0000256" key="4">
    <source>
        <dbReference type="ARBA" id="ARBA00036882"/>
    </source>
</evidence>
<keyword evidence="3 8" id="KW-0413">Isomerase</keyword>
<reference evidence="10 11" key="1">
    <citation type="journal article" date="2016" name="Nat. Commun.">
        <title>Thousands of microbial genomes shed light on interconnected biogeochemical processes in an aquifer system.</title>
        <authorList>
            <person name="Anantharaman K."/>
            <person name="Brown C.T."/>
            <person name="Hug L.A."/>
            <person name="Sharon I."/>
            <person name="Castelle C.J."/>
            <person name="Probst A.J."/>
            <person name="Thomas B.C."/>
            <person name="Singh A."/>
            <person name="Wilkins M.J."/>
            <person name="Karaoz U."/>
            <person name="Brodie E.L."/>
            <person name="Williams K.H."/>
            <person name="Hubbard S.S."/>
            <person name="Banfield J.F."/>
        </authorList>
    </citation>
    <scope>NUCLEOTIDE SEQUENCE [LARGE SCALE GENOMIC DNA]</scope>
</reference>
<dbReference type="EC" id="5.4.99.-" evidence="8"/>
<evidence type="ECO:0000256" key="8">
    <source>
        <dbReference type="RuleBase" id="RU362028"/>
    </source>
</evidence>
<evidence type="ECO:0000256" key="6">
    <source>
        <dbReference type="PIRSR" id="PIRSR606225-1"/>
    </source>
</evidence>
<dbReference type="SUPFAM" id="SSF55120">
    <property type="entry name" value="Pseudouridine synthase"/>
    <property type="match status" value="1"/>
</dbReference>
<dbReference type="InterPro" id="IPR006145">
    <property type="entry name" value="PsdUridine_synth_RsuA/RluA"/>
</dbReference>
<dbReference type="InterPro" id="IPR036986">
    <property type="entry name" value="S4_RNA-bd_sf"/>
</dbReference>
<dbReference type="PANTHER" id="PTHR21600">
    <property type="entry name" value="MITOCHONDRIAL RNA PSEUDOURIDINE SYNTHASE"/>
    <property type="match status" value="1"/>
</dbReference>
<accession>A0A1F6TU36</accession>
<comment type="function">
    <text evidence="5">Responsible for synthesis of pseudouridine from uracil at positions 1911, 1915 and 1917 in 23S ribosomal RNA.</text>
</comment>
<dbReference type="InterPro" id="IPR006225">
    <property type="entry name" value="PsdUridine_synth_RluC/D"/>
</dbReference>
<dbReference type="AlphaFoldDB" id="A0A1F6TU36"/>
<dbReference type="NCBIfam" id="TIGR00005">
    <property type="entry name" value="rluA_subfam"/>
    <property type="match status" value="1"/>
</dbReference>
<dbReference type="InterPro" id="IPR050188">
    <property type="entry name" value="RluA_PseudoU_synthase"/>
</dbReference>
<protein>
    <recommendedName>
        <fullName evidence="8">Pseudouridine synthase</fullName>
        <ecNumber evidence="8">5.4.99.-</ecNumber>
    </recommendedName>
</protein>
<evidence type="ECO:0000313" key="11">
    <source>
        <dbReference type="Proteomes" id="UP000178885"/>
    </source>
</evidence>
<comment type="catalytic activity">
    <reaction evidence="8">
        <text>a uridine in RNA = a pseudouridine in RNA</text>
        <dbReference type="Rhea" id="RHEA:48348"/>
        <dbReference type="Rhea" id="RHEA-COMP:12068"/>
        <dbReference type="Rhea" id="RHEA-COMP:12069"/>
        <dbReference type="ChEBI" id="CHEBI:65314"/>
        <dbReference type="ChEBI" id="CHEBI:65315"/>
    </reaction>
</comment>
<evidence type="ECO:0000256" key="5">
    <source>
        <dbReference type="ARBA" id="ARBA00056072"/>
    </source>
</evidence>
<dbReference type="Gene3D" id="3.30.2350.10">
    <property type="entry name" value="Pseudouridine synthase"/>
    <property type="match status" value="1"/>
</dbReference>
<feature type="active site" evidence="6">
    <location>
        <position position="140"/>
    </location>
</feature>
<comment type="catalytic activity">
    <reaction evidence="4">
        <text>uridine(1911/1915/1917) in 23S rRNA = pseudouridine(1911/1915/1917) in 23S rRNA</text>
        <dbReference type="Rhea" id="RHEA:42524"/>
        <dbReference type="Rhea" id="RHEA-COMP:10097"/>
        <dbReference type="Rhea" id="RHEA-COMP:10098"/>
        <dbReference type="ChEBI" id="CHEBI:65314"/>
        <dbReference type="ChEBI" id="CHEBI:65315"/>
        <dbReference type="EC" id="5.4.99.23"/>
    </reaction>
</comment>
<dbReference type="PROSITE" id="PS50889">
    <property type="entry name" value="S4"/>
    <property type="match status" value="1"/>
</dbReference>
<dbReference type="CDD" id="cd02869">
    <property type="entry name" value="PseudoU_synth_RluA_like"/>
    <property type="match status" value="1"/>
</dbReference>
<evidence type="ECO:0000256" key="2">
    <source>
        <dbReference type="ARBA" id="ARBA00022884"/>
    </source>
</evidence>
<dbReference type="FunFam" id="3.30.2350.10:FF:000006">
    <property type="entry name" value="Pseudouridine synthase"/>
    <property type="match status" value="1"/>
</dbReference>
<evidence type="ECO:0000259" key="9">
    <source>
        <dbReference type="SMART" id="SM00363"/>
    </source>
</evidence>
<dbReference type="GO" id="GO:0000455">
    <property type="term" value="P:enzyme-directed rRNA pseudouridine synthesis"/>
    <property type="evidence" value="ECO:0007669"/>
    <property type="project" value="TreeGrafter"/>
</dbReference>
<dbReference type="EMBL" id="MFSU01000024">
    <property type="protein sequence ID" value="OGI48596.1"/>
    <property type="molecule type" value="Genomic_DNA"/>
</dbReference>
<dbReference type="CDD" id="cd00165">
    <property type="entry name" value="S4"/>
    <property type="match status" value="1"/>
</dbReference>
<dbReference type="STRING" id="1817760.A2151_02590"/>
<dbReference type="Pfam" id="PF00849">
    <property type="entry name" value="PseudoU_synth_2"/>
    <property type="match status" value="1"/>
</dbReference>
<name>A0A1F6TU36_9PROT</name>
<dbReference type="SUPFAM" id="SSF55174">
    <property type="entry name" value="Alpha-L RNA-binding motif"/>
    <property type="match status" value="1"/>
</dbReference>
<proteinExistence type="inferred from homology"/>
<dbReference type="NCBIfam" id="NF008385">
    <property type="entry name" value="PRK11180.1"/>
    <property type="match status" value="1"/>
</dbReference>
<dbReference type="SMART" id="SM00363">
    <property type="entry name" value="S4"/>
    <property type="match status" value="1"/>
</dbReference>
<evidence type="ECO:0000313" key="10">
    <source>
        <dbReference type="EMBL" id="OGI48596.1"/>
    </source>
</evidence>
<feature type="domain" description="RNA-binding S4" evidence="9">
    <location>
        <begin position="20"/>
        <end position="84"/>
    </location>
</feature>
<dbReference type="Gene3D" id="3.10.290.10">
    <property type="entry name" value="RNA-binding S4 domain"/>
    <property type="match status" value="1"/>
</dbReference>
<gene>
    <name evidence="10" type="ORF">A2151_02590</name>
</gene>
<keyword evidence="2 7" id="KW-0694">RNA-binding</keyword>
<dbReference type="InterPro" id="IPR006224">
    <property type="entry name" value="PsdUridine_synth_RluA-like_CS"/>
</dbReference>
<dbReference type="PANTHER" id="PTHR21600:SF44">
    <property type="entry name" value="RIBOSOMAL LARGE SUBUNIT PSEUDOURIDINE SYNTHASE D"/>
    <property type="match status" value="1"/>
</dbReference>
<dbReference type="PROSITE" id="PS01129">
    <property type="entry name" value="PSI_RLU"/>
    <property type="match status" value="1"/>
</dbReference>
<comment type="similarity">
    <text evidence="1 8">Belongs to the pseudouridine synthase RluA family.</text>
</comment>